<evidence type="ECO:0000256" key="1">
    <source>
        <dbReference type="ARBA" id="ARBA00004141"/>
    </source>
</evidence>
<keyword evidence="2" id="KW-0812">Transmembrane</keyword>
<dbReference type="GO" id="GO:0032259">
    <property type="term" value="P:methylation"/>
    <property type="evidence" value="ECO:0007669"/>
    <property type="project" value="UniProtKB-KW"/>
</dbReference>
<comment type="subcellular location">
    <subcellularLocation>
        <location evidence="5">Endoplasmic reticulum membrane</location>
        <topology evidence="5">Multi-pass membrane protein</topology>
    </subcellularLocation>
    <subcellularLocation>
        <location evidence="1">Membrane</location>
        <topology evidence="1">Multi-pass membrane protein</topology>
    </subcellularLocation>
</comment>
<keyword evidence="6" id="KW-0732">Signal</keyword>
<comment type="caution">
    <text evidence="7">The sequence shown here is derived from an EMBL/GenBank/DDBJ whole genome shotgun (WGS) entry which is preliminary data.</text>
</comment>
<name>A0A1M2VHK4_TRAPU</name>
<evidence type="ECO:0000256" key="5">
    <source>
        <dbReference type="RuleBase" id="RU362022"/>
    </source>
</evidence>
<keyword evidence="5" id="KW-0949">S-adenosyl-L-methionine</keyword>
<evidence type="ECO:0000313" key="7">
    <source>
        <dbReference type="EMBL" id="OJT07085.1"/>
    </source>
</evidence>
<proteinExistence type="inferred from homology"/>
<dbReference type="Proteomes" id="UP000184267">
    <property type="component" value="Unassembled WGS sequence"/>
</dbReference>
<dbReference type="EC" id="2.1.1.100" evidence="5"/>
<dbReference type="OrthoDB" id="422086at2759"/>
<feature type="signal peptide" evidence="6">
    <location>
        <begin position="1"/>
        <end position="25"/>
    </location>
</feature>
<feature type="chain" id="PRO_5013245342" description="Protein-S-isoprenylcysteine O-methyltransferase" evidence="6">
    <location>
        <begin position="26"/>
        <end position="116"/>
    </location>
</feature>
<dbReference type="EMBL" id="MNAD01001225">
    <property type="protein sequence ID" value="OJT07085.1"/>
    <property type="molecule type" value="Genomic_DNA"/>
</dbReference>
<keyword evidence="4" id="KW-0472">Membrane</keyword>
<keyword evidence="5" id="KW-0808">Transferase</keyword>
<evidence type="ECO:0000313" key="8">
    <source>
        <dbReference type="Proteomes" id="UP000184267"/>
    </source>
</evidence>
<keyword evidence="5" id="KW-0489">Methyltransferase</keyword>
<dbReference type="GO" id="GO:0005789">
    <property type="term" value="C:endoplasmic reticulum membrane"/>
    <property type="evidence" value="ECO:0007669"/>
    <property type="project" value="UniProtKB-SubCell"/>
</dbReference>
<keyword evidence="8" id="KW-1185">Reference proteome</keyword>
<gene>
    <name evidence="7" type="ORF">TRAPUB_2117</name>
</gene>
<sequence length="116" mass="12745">MNLFALISWALYTPLLKIPLLVSEAILNHIALTPPNPSPSPVERRKYVGPTVEGLPLHITPTFVVGSTLAVSGGLTRLWCYRTLGRFFACELSVQDGRKLVTSGPYAIIRHPSYIS</sequence>
<evidence type="ECO:0000256" key="2">
    <source>
        <dbReference type="ARBA" id="ARBA00022692"/>
    </source>
</evidence>
<protein>
    <recommendedName>
        <fullName evidence="5">Protein-S-isoprenylcysteine O-methyltransferase</fullName>
        <ecNumber evidence="5">2.1.1.100</ecNumber>
    </recommendedName>
</protein>
<comment type="catalytic activity">
    <reaction evidence="5">
        <text>[protein]-C-terminal S-[(2E,6E)-farnesyl]-L-cysteine + S-adenosyl-L-methionine = [protein]-C-terminal S-[(2E,6E)-farnesyl]-L-cysteine methyl ester + S-adenosyl-L-homocysteine</text>
        <dbReference type="Rhea" id="RHEA:21672"/>
        <dbReference type="Rhea" id="RHEA-COMP:12125"/>
        <dbReference type="Rhea" id="RHEA-COMP:12126"/>
        <dbReference type="ChEBI" id="CHEBI:57856"/>
        <dbReference type="ChEBI" id="CHEBI:59789"/>
        <dbReference type="ChEBI" id="CHEBI:90510"/>
        <dbReference type="ChEBI" id="CHEBI:90511"/>
        <dbReference type="EC" id="2.1.1.100"/>
    </reaction>
</comment>
<evidence type="ECO:0000256" key="3">
    <source>
        <dbReference type="ARBA" id="ARBA00022989"/>
    </source>
</evidence>
<dbReference type="STRING" id="154538.A0A1M2VHK4"/>
<organism evidence="7 8">
    <name type="scientific">Trametes pubescens</name>
    <name type="common">White-rot fungus</name>
    <dbReference type="NCBI Taxonomy" id="154538"/>
    <lineage>
        <taxon>Eukaryota</taxon>
        <taxon>Fungi</taxon>
        <taxon>Dikarya</taxon>
        <taxon>Basidiomycota</taxon>
        <taxon>Agaricomycotina</taxon>
        <taxon>Agaricomycetes</taxon>
        <taxon>Polyporales</taxon>
        <taxon>Polyporaceae</taxon>
        <taxon>Trametes</taxon>
    </lineage>
</organism>
<dbReference type="Pfam" id="PF04140">
    <property type="entry name" value="ICMT"/>
    <property type="match status" value="1"/>
</dbReference>
<keyword evidence="5" id="KW-0256">Endoplasmic reticulum</keyword>
<dbReference type="GO" id="GO:0004671">
    <property type="term" value="F:protein C-terminal S-isoprenylcysteine carboxyl O-methyltransferase activity"/>
    <property type="evidence" value="ECO:0007669"/>
    <property type="project" value="UniProtKB-EC"/>
</dbReference>
<dbReference type="AlphaFoldDB" id="A0A1M2VHK4"/>
<evidence type="ECO:0000256" key="6">
    <source>
        <dbReference type="SAM" id="SignalP"/>
    </source>
</evidence>
<keyword evidence="3" id="KW-1133">Transmembrane helix</keyword>
<accession>A0A1M2VHK4</accession>
<evidence type="ECO:0000256" key="4">
    <source>
        <dbReference type="ARBA" id="ARBA00023136"/>
    </source>
</evidence>
<reference evidence="7 8" key="1">
    <citation type="submission" date="2016-10" db="EMBL/GenBank/DDBJ databases">
        <title>Genome sequence of the basidiomycete white-rot fungus Trametes pubescens.</title>
        <authorList>
            <person name="Makela M.R."/>
            <person name="Granchi Z."/>
            <person name="Peng M."/>
            <person name="De Vries R.P."/>
            <person name="Grigoriev I."/>
            <person name="Riley R."/>
            <person name="Hilden K."/>
        </authorList>
    </citation>
    <scope>NUCLEOTIDE SEQUENCE [LARGE SCALE GENOMIC DNA]</scope>
    <source>
        <strain evidence="7 8">FBCC735</strain>
    </source>
</reference>
<dbReference type="Gene3D" id="1.20.120.1630">
    <property type="match status" value="1"/>
</dbReference>
<dbReference type="InterPro" id="IPR007269">
    <property type="entry name" value="ICMT_MeTrfase"/>
</dbReference>
<comment type="similarity">
    <text evidence="5">Belongs to the class VI-like SAM-binding methyltransferase superfamily. Isoprenylcysteine carboxyl methyltransferase family.</text>
</comment>